<name>A0A4P7UGS2_DESDE</name>
<dbReference type="Gene3D" id="3.40.50.150">
    <property type="entry name" value="Vaccinia Virus protein VP39"/>
    <property type="match status" value="1"/>
</dbReference>
<dbReference type="InterPro" id="IPR029063">
    <property type="entry name" value="SAM-dependent_MTases_sf"/>
</dbReference>
<dbReference type="CDD" id="cd02440">
    <property type="entry name" value="AdoMet_MTases"/>
    <property type="match status" value="1"/>
</dbReference>
<evidence type="ECO:0000313" key="2">
    <source>
        <dbReference type="EMBL" id="QCC85383.1"/>
    </source>
</evidence>
<evidence type="ECO:0000313" key="3">
    <source>
        <dbReference type="Proteomes" id="UP000297065"/>
    </source>
</evidence>
<dbReference type="InterPro" id="IPR041698">
    <property type="entry name" value="Methyltransf_25"/>
</dbReference>
<accession>A0A4P7UGS2</accession>
<dbReference type="GO" id="GO:0008168">
    <property type="term" value="F:methyltransferase activity"/>
    <property type="evidence" value="ECO:0007669"/>
    <property type="project" value="UniProtKB-KW"/>
</dbReference>
<proteinExistence type="predicted"/>
<dbReference type="SUPFAM" id="SSF53335">
    <property type="entry name" value="S-adenosyl-L-methionine-dependent methyltransferases"/>
    <property type="match status" value="1"/>
</dbReference>
<reference evidence="2 3" key="1">
    <citation type="submission" date="2019-02" db="EMBL/GenBank/DDBJ databases">
        <title>Complete Genome Sequence of Desulfovibrio desulfuricans IC1, a Sulfonate Utilizing Anaerobe.</title>
        <authorList>
            <person name="Day L.A."/>
            <person name="De Leon K.B."/>
            <person name="Wall J.D."/>
        </authorList>
    </citation>
    <scope>NUCLEOTIDE SEQUENCE [LARGE SCALE GENOMIC DNA]</scope>
    <source>
        <strain evidence="2 3">IC1</strain>
    </source>
</reference>
<dbReference type="OrthoDB" id="9790700at2"/>
<gene>
    <name evidence="2" type="ORF">DDIC_05735</name>
</gene>
<dbReference type="GO" id="GO:0032259">
    <property type="term" value="P:methylation"/>
    <property type="evidence" value="ECO:0007669"/>
    <property type="project" value="UniProtKB-KW"/>
</dbReference>
<sequence length="254" mass="28459">MTNDNSKYATRDFWNCRAASFPRYEAGDDNYEARMLRLARENGVDFCGKTVLDVGSGSGMYTIRLAQEAASVTAVDISDEMLRILMQDAAAQGLDNIRPVVSDWQNFADDQRYQIVFASMTPALTDDAAREKLHACALEQVVFIGFTERKPSDVMADLYVRYAVSPPQFADAPPMRAWLQARRIAHTALPVDGQWIVPHSREHLLKACAANLLARGAQPDMAHLAAHVEAFRNADGQYIERTSYSLEMLIWHIC</sequence>
<feature type="domain" description="Methyltransferase" evidence="1">
    <location>
        <begin position="51"/>
        <end position="132"/>
    </location>
</feature>
<dbReference type="Pfam" id="PF13649">
    <property type="entry name" value="Methyltransf_25"/>
    <property type="match status" value="1"/>
</dbReference>
<dbReference type="InterPro" id="IPR050723">
    <property type="entry name" value="CFA/CMAS"/>
</dbReference>
<dbReference type="AlphaFoldDB" id="A0A4P7UGS2"/>
<dbReference type="PANTHER" id="PTHR43667:SF2">
    <property type="entry name" value="FATTY ACID C-METHYL TRANSFERASE"/>
    <property type="match status" value="1"/>
</dbReference>
<keyword evidence="2" id="KW-0808">Transferase</keyword>
<dbReference type="RefSeq" id="WP_136399552.1">
    <property type="nucleotide sequence ID" value="NZ_CP036295.1"/>
</dbReference>
<evidence type="ECO:0000259" key="1">
    <source>
        <dbReference type="Pfam" id="PF13649"/>
    </source>
</evidence>
<dbReference type="EMBL" id="CP036295">
    <property type="protein sequence ID" value="QCC85383.1"/>
    <property type="molecule type" value="Genomic_DNA"/>
</dbReference>
<protein>
    <submittedName>
        <fullName evidence="2">Class I SAM-dependent methyltransferase</fullName>
    </submittedName>
</protein>
<dbReference type="Proteomes" id="UP000297065">
    <property type="component" value="Chromosome"/>
</dbReference>
<organism evidence="2 3">
    <name type="scientific">Desulfovibrio desulfuricans</name>
    <dbReference type="NCBI Taxonomy" id="876"/>
    <lineage>
        <taxon>Bacteria</taxon>
        <taxon>Pseudomonadati</taxon>
        <taxon>Thermodesulfobacteriota</taxon>
        <taxon>Desulfovibrionia</taxon>
        <taxon>Desulfovibrionales</taxon>
        <taxon>Desulfovibrionaceae</taxon>
        <taxon>Desulfovibrio</taxon>
    </lineage>
</organism>
<keyword evidence="2" id="KW-0489">Methyltransferase</keyword>
<dbReference type="PANTHER" id="PTHR43667">
    <property type="entry name" value="CYCLOPROPANE-FATTY-ACYL-PHOSPHOLIPID SYNTHASE"/>
    <property type="match status" value="1"/>
</dbReference>